<protein>
    <submittedName>
        <fullName evidence="3">ABC transporter substrate-binding protein</fullName>
    </submittedName>
</protein>
<dbReference type="Gene3D" id="3.40.50.1980">
    <property type="entry name" value="Nitrogenase molybdenum iron protein domain"/>
    <property type="match status" value="2"/>
</dbReference>
<name>A0A556QKC1_9BACT</name>
<dbReference type="SUPFAM" id="SSF53807">
    <property type="entry name" value="Helical backbone' metal receptor"/>
    <property type="match status" value="1"/>
</dbReference>
<feature type="chain" id="PRO_5022093450" evidence="1">
    <location>
        <begin position="18"/>
        <end position="278"/>
    </location>
</feature>
<keyword evidence="1" id="KW-0732">Signal</keyword>
<sequence>MIRLLILFICLSELAHAVTPVRVVSQTVGTDELLIALAEPAQIAALSHISKQAEFSSVAEQAKAYPSISAGDSEAILRYKPTLVLFADYSRAELVANVKKTGVRVIVFDRYATLADVYSNLRTLGKELGREARAEELIAECEARMARLREKLKGVKPVRVVNASTYGLLSGAGTTFQDLCDHAGAENLATTLGGMKGVAPEVSEKMLVWPIDAVVLGGEGTVEEALAPLRGILPYRHVAAVKNGRAVVLPSALLASVSHHRIEAYERLARGLHPEVFK</sequence>
<dbReference type="AlphaFoldDB" id="A0A556QKC1"/>
<dbReference type="Pfam" id="PF01497">
    <property type="entry name" value="Peripla_BP_2"/>
    <property type="match status" value="1"/>
</dbReference>
<evidence type="ECO:0000313" key="4">
    <source>
        <dbReference type="Proteomes" id="UP000315648"/>
    </source>
</evidence>
<dbReference type="PANTHER" id="PTHR30535">
    <property type="entry name" value="VITAMIN B12-BINDING PROTEIN"/>
    <property type="match status" value="1"/>
</dbReference>
<evidence type="ECO:0000256" key="1">
    <source>
        <dbReference type="SAM" id="SignalP"/>
    </source>
</evidence>
<feature type="signal peptide" evidence="1">
    <location>
        <begin position="1"/>
        <end position="17"/>
    </location>
</feature>
<organism evidence="3 4">
    <name type="scientific">Rariglobus hedericola</name>
    <dbReference type="NCBI Taxonomy" id="2597822"/>
    <lineage>
        <taxon>Bacteria</taxon>
        <taxon>Pseudomonadati</taxon>
        <taxon>Verrucomicrobiota</taxon>
        <taxon>Opitutia</taxon>
        <taxon>Opitutales</taxon>
        <taxon>Opitutaceae</taxon>
        <taxon>Rariglobus</taxon>
    </lineage>
</organism>
<dbReference type="OrthoDB" id="189812at2"/>
<dbReference type="PANTHER" id="PTHR30535:SF34">
    <property type="entry name" value="MOLYBDATE-BINDING PROTEIN MOLA"/>
    <property type="match status" value="1"/>
</dbReference>
<reference evidence="3 4" key="1">
    <citation type="submission" date="2019-07" db="EMBL/GenBank/DDBJ databases">
        <title>Description of 53C-WASEF.</title>
        <authorList>
            <person name="Pitt A."/>
            <person name="Hahn M.W."/>
        </authorList>
    </citation>
    <scope>NUCLEOTIDE SEQUENCE [LARGE SCALE GENOMIC DNA]</scope>
    <source>
        <strain evidence="3 4">53C-WASEF</strain>
    </source>
</reference>
<gene>
    <name evidence="3" type="ORF">FPL22_13325</name>
</gene>
<dbReference type="EMBL" id="VMBG01000002">
    <property type="protein sequence ID" value="TSJ77078.1"/>
    <property type="molecule type" value="Genomic_DNA"/>
</dbReference>
<dbReference type="InterPro" id="IPR002491">
    <property type="entry name" value="ABC_transptr_periplasmic_BD"/>
</dbReference>
<dbReference type="PROSITE" id="PS50983">
    <property type="entry name" value="FE_B12_PBP"/>
    <property type="match status" value="1"/>
</dbReference>
<evidence type="ECO:0000259" key="2">
    <source>
        <dbReference type="PROSITE" id="PS50983"/>
    </source>
</evidence>
<keyword evidence="4" id="KW-1185">Reference proteome</keyword>
<comment type="caution">
    <text evidence="3">The sequence shown here is derived from an EMBL/GenBank/DDBJ whole genome shotgun (WGS) entry which is preliminary data.</text>
</comment>
<feature type="domain" description="Fe/B12 periplasmic-binding" evidence="2">
    <location>
        <begin position="22"/>
        <end position="276"/>
    </location>
</feature>
<proteinExistence type="predicted"/>
<evidence type="ECO:0000313" key="3">
    <source>
        <dbReference type="EMBL" id="TSJ77078.1"/>
    </source>
</evidence>
<dbReference type="RefSeq" id="WP_144230899.1">
    <property type="nucleotide sequence ID" value="NZ_CBCRVV010000011.1"/>
</dbReference>
<accession>A0A556QKC1</accession>
<dbReference type="Proteomes" id="UP000315648">
    <property type="component" value="Unassembled WGS sequence"/>
</dbReference>
<dbReference type="InterPro" id="IPR050902">
    <property type="entry name" value="ABC_Transporter_SBP"/>
</dbReference>